<feature type="region of interest" description="Disordered" evidence="1">
    <location>
        <begin position="208"/>
        <end position="233"/>
    </location>
</feature>
<reference evidence="3" key="1">
    <citation type="submission" date="2018-02" db="EMBL/GenBank/DDBJ databases">
        <authorList>
            <person name="Cohen D.B."/>
            <person name="Kent A.D."/>
        </authorList>
    </citation>
    <scope>NUCLEOTIDE SEQUENCE</scope>
</reference>
<gene>
    <name evidence="3" type="ORF">FSB_LOCUS35700</name>
</gene>
<evidence type="ECO:0000256" key="1">
    <source>
        <dbReference type="SAM" id="MobiDB-lite"/>
    </source>
</evidence>
<protein>
    <recommendedName>
        <fullName evidence="2">Zinc knuckle CX2CX4HX4C domain-containing protein</fullName>
    </recommendedName>
</protein>
<organism evidence="3">
    <name type="scientific">Fagus sylvatica</name>
    <name type="common">Beechnut</name>
    <dbReference type="NCBI Taxonomy" id="28930"/>
    <lineage>
        <taxon>Eukaryota</taxon>
        <taxon>Viridiplantae</taxon>
        <taxon>Streptophyta</taxon>
        <taxon>Embryophyta</taxon>
        <taxon>Tracheophyta</taxon>
        <taxon>Spermatophyta</taxon>
        <taxon>Magnoliopsida</taxon>
        <taxon>eudicotyledons</taxon>
        <taxon>Gunneridae</taxon>
        <taxon>Pentapetalae</taxon>
        <taxon>rosids</taxon>
        <taxon>fabids</taxon>
        <taxon>Fagales</taxon>
        <taxon>Fagaceae</taxon>
        <taxon>Fagus</taxon>
    </lineage>
</organism>
<name>A0A2N9H7G9_FAGSY</name>
<evidence type="ECO:0000313" key="3">
    <source>
        <dbReference type="EMBL" id="SPD07818.1"/>
    </source>
</evidence>
<dbReference type="InterPro" id="IPR025836">
    <property type="entry name" value="Zn_knuckle_CX2CX4HX4C"/>
</dbReference>
<accession>A0A2N9H7G9</accession>
<dbReference type="InterPro" id="IPR036691">
    <property type="entry name" value="Endo/exonu/phosph_ase_sf"/>
</dbReference>
<dbReference type="Gene3D" id="3.60.10.10">
    <property type="entry name" value="Endonuclease/exonuclease/phosphatase"/>
    <property type="match status" value="1"/>
</dbReference>
<evidence type="ECO:0000259" key="2">
    <source>
        <dbReference type="Pfam" id="PF14392"/>
    </source>
</evidence>
<dbReference type="SUPFAM" id="SSF56219">
    <property type="entry name" value="DNase I-like"/>
    <property type="match status" value="1"/>
</dbReference>
<dbReference type="AlphaFoldDB" id="A0A2N9H7G9"/>
<sequence>MDIGESFIQSISNIISMTEKFSCADNRIELSPSKDLSQSYEHTLIGKLISPRNVNSIAIQEIVLKAWIPKRAMKVTNVARNIFVFSFEHETDKQIRFQQKTIDDCRSSYSPQGMEARIIVGRNTFFQVYLLGVFLPRIGLKDLWIGLKYEKLLDICYKCGILGHKSRFYVLPPYTLSNEFRVRFIALGPWLQTNSDLSPLDIYAKLPQGRIHDPSDRTTESETSSGKKVDKGIDTPIPPCPIDAIPSKAPCTSGDNNPLVCGASQQTILVPLQLRTYDSLDPPSAVSSKIKDEGTLRVNRDGAGGVLALLWSEDVSVNTLSFSMRHIDAEISLGAGQPWRFTGFYGNPEAHLCMDSWNLLRCLAASISLLWLICGDFNEIVEASKKLGFQGRPHRLMQNFRKALSDCGLLNLGFIGPKFTWCNIHRDQGVVFARKLR</sequence>
<dbReference type="PANTHER" id="PTHR35218">
    <property type="entry name" value="RNASE H DOMAIN-CONTAINING PROTEIN"/>
    <property type="match status" value="1"/>
</dbReference>
<feature type="domain" description="Zinc knuckle CX2CX4HX4C" evidence="2">
    <location>
        <begin position="141"/>
        <end position="168"/>
    </location>
</feature>
<dbReference type="PANTHER" id="PTHR35218:SF9">
    <property type="entry name" value="ENDONUCLEASE_EXONUCLEASE_PHOSPHATASE DOMAIN-CONTAINING PROTEIN"/>
    <property type="match status" value="1"/>
</dbReference>
<feature type="compositionally biased region" description="Basic and acidic residues" evidence="1">
    <location>
        <begin position="210"/>
        <end position="233"/>
    </location>
</feature>
<proteinExistence type="predicted"/>
<dbReference type="EMBL" id="OIVN01002968">
    <property type="protein sequence ID" value="SPD07818.1"/>
    <property type="molecule type" value="Genomic_DNA"/>
</dbReference>
<dbReference type="Pfam" id="PF14392">
    <property type="entry name" value="zf-CCHC_4"/>
    <property type="match status" value="1"/>
</dbReference>